<protein>
    <submittedName>
        <fullName evidence="1">Uncharacterized protein</fullName>
    </submittedName>
</protein>
<comment type="caution">
    <text evidence="1">The sequence shown here is derived from an EMBL/GenBank/DDBJ whole genome shotgun (WGS) entry which is preliminary data.</text>
</comment>
<accession>A0A133PRD5</accession>
<dbReference type="Proteomes" id="UP000070533">
    <property type="component" value="Unassembled WGS sequence"/>
</dbReference>
<dbReference type="AlphaFoldDB" id="A0A133PRD5"/>
<keyword evidence="2" id="KW-1185">Reference proteome</keyword>
<evidence type="ECO:0000313" key="1">
    <source>
        <dbReference type="EMBL" id="KXA31251.1"/>
    </source>
</evidence>
<name>A0A133PRD5_9BACT</name>
<dbReference type="EMBL" id="LRQG01000283">
    <property type="protein sequence ID" value="KXA31251.1"/>
    <property type="molecule type" value="Genomic_DNA"/>
</dbReference>
<reference evidence="2" key="1">
    <citation type="submission" date="2016-01" db="EMBL/GenBank/DDBJ databases">
        <authorList>
            <person name="Mitreva M."/>
            <person name="Pepin K.H."/>
            <person name="Mihindukulasuriya K.A."/>
            <person name="Fulton R."/>
            <person name="Fronick C."/>
            <person name="O'Laughlin M."/>
            <person name="Miner T."/>
            <person name="Herter B."/>
            <person name="Rosa B.A."/>
            <person name="Cordes M."/>
            <person name="Tomlinson C."/>
            <person name="Wollam A."/>
            <person name="Palsikar V.B."/>
            <person name="Mardis E.R."/>
            <person name="Wilson R.K."/>
        </authorList>
    </citation>
    <scope>NUCLEOTIDE SEQUENCE [LARGE SCALE GENOMIC DNA]</scope>
    <source>
        <strain evidence="2">MJR7716</strain>
    </source>
</reference>
<dbReference type="PATRIC" id="fig|28128.5.peg.3011"/>
<evidence type="ECO:0000313" key="2">
    <source>
        <dbReference type="Proteomes" id="UP000070533"/>
    </source>
</evidence>
<sequence length="41" mass="4673">MAKNAAENKKSNVQFYKVLYFSGIKFNIFSQGQIISDLNCL</sequence>
<gene>
    <name evidence="1" type="ORF">HMPREF3226_02919</name>
</gene>
<organism evidence="1 2">
    <name type="scientific">Prevotella corporis</name>
    <dbReference type="NCBI Taxonomy" id="28128"/>
    <lineage>
        <taxon>Bacteria</taxon>
        <taxon>Pseudomonadati</taxon>
        <taxon>Bacteroidota</taxon>
        <taxon>Bacteroidia</taxon>
        <taxon>Bacteroidales</taxon>
        <taxon>Prevotellaceae</taxon>
        <taxon>Prevotella</taxon>
    </lineage>
</organism>
<proteinExistence type="predicted"/>